<feature type="region of interest" description="Disordered" evidence="6">
    <location>
        <begin position="447"/>
        <end position="488"/>
    </location>
</feature>
<dbReference type="PANTHER" id="PTHR47785">
    <property type="entry name" value="ZN(II)2CYS6 TRANSCRIPTION FACTOR (EUROFUNG)-RELATED-RELATED"/>
    <property type="match status" value="1"/>
</dbReference>
<sequence length="1077" mass="118893">MDEVSDVDIKHERPHPYGQPPPGPIHRMPPAETPTSYSYPPPPGAGMPPPAPAWNPTPSPYNDSAEHRPPPPDITHQSPYPPPPQSSYPPTHPPPSREPPGYPPEPGYGRPGSVSGPARSPADVQQQQQPPSYHPVSSNPHEAPYYPPPTDYRPRHAYPGPEPQINGTHQQPPLHVVTGHEMMPGQPPGPPAYGPPSAGPIPPAGPYAYPYPYPQEHRRKPVRAAQACDSCRQRKAKCDEGRPECQHCKDNGLKCSYREIPPQKSEKQVLAITAQLDSLAEDVKTLAQKAQERDEKMDQLLKQQNDKINLLLDHFMQARAEPPATVDVLMTESMAEQQSSTVIKSREAPSPAPPPPHPMFRRQGSSEIRSGYSQSQNPSAASVMMQMRNSETDSMDTPMPARHTTAAQNLVAWPSIKALIPRGITPSYVLDEETSRGLLRLYGCGEGEDKGDGHEGAPSPAHSNSSEGRRTDDDTSSSPHGVWGSGQLHVPMANQNHTAREHPGGLSPSGGLMLDSEAVDRFFRSFMENMHILHPFLEPKVLRIMVQSFKRKYSWDYRATQQVTAIGNKRKRETTDSPTSMDDYNSNRPHQSRGYNTAVPPIEHSVANAIVLLVLALGKITSHRDPLPGPASTATMRTSTPHSALYSDLPMPMSAPTSPFNHQSNLNGTVSSPANPQGKNMDVIPGLAYFAIAADILGELPGGADVSHIQAYLLAGLYMGQLARILPSYFYINKACVAAQILLESTPYVNNTMKPARRNLINFAFWSCLQLESDIAAELELPLSGIGRYESPQHKEFPTSITLERIPESAGDDDILRFYSYQIQLRTTINSVHATLYRESKNLHTKPSDSIMSALDDNLENWRKMLNDWDWDDNDHESPNINVARMRGKYYGAKYIIWRPTLRYALSQAAIPTTKPIKSRPSESPAGYGQSSEVTSPAVSHLNTPQQYGRDVPSMRPELLEGSRKCIEAAIRSTTSFDKVPRRLVVTNIFGTAHAQFGNMLVLYATYTSPHPGLSSLVQEDVLRRLHDRTVRILRESENISPVLAKDLKILEHVRMKVFPSSAYPPASTGSSFSSSR</sequence>
<feature type="coiled-coil region" evidence="5">
    <location>
        <begin position="276"/>
        <end position="307"/>
    </location>
</feature>
<feature type="region of interest" description="Disordered" evidence="6">
    <location>
        <begin position="568"/>
        <end position="590"/>
    </location>
</feature>
<keyword evidence="5" id="KW-0175">Coiled coil</keyword>
<gene>
    <name evidence="8" type="ORF">Z519_00024</name>
</gene>
<dbReference type="InterPro" id="IPR053181">
    <property type="entry name" value="EcdB-like_regulator"/>
</dbReference>
<evidence type="ECO:0000256" key="1">
    <source>
        <dbReference type="ARBA" id="ARBA00023015"/>
    </source>
</evidence>
<dbReference type="CDD" id="cd12148">
    <property type="entry name" value="fungal_TF_MHR"/>
    <property type="match status" value="1"/>
</dbReference>
<dbReference type="CDD" id="cd00067">
    <property type="entry name" value="GAL4"/>
    <property type="match status" value="1"/>
</dbReference>
<dbReference type="EMBL" id="KN846980">
    <property type="protein sequence ID" value="KIW98364.1"/>
    <property type="molecule type" value="Genomic_DNA"/>
</dbReference>
<proteinExistence type="predicted"/>
<feature type="compositionally biased region" description="Pro residues" evidence="6">
    <location>
        <begin position="39"/>
        <end position="59"/>
    </location>
</feature>
<feature type="domain" description="Zn(2)-C6 fungal-type" evidence="7">
    <location>
        <begin position="227"/>
        <end position="257"/>
    </location>
</feature>
<reference evidence="8" key="1">
    <citation type="submission" date="2015-01" db="EMBL/GenBank/DDBJ databases">
        <title>The Genome Sequence of Cladophialophora bantiana CBS 173.52.</title>
        <authorList>
            <consortium name="The Broad Institute Genomics Platform"/>
            <person name="Cuomo C."/>
            <person name="de Hoog S."/>
            <person name="Gorbushina A."/>
            <person name="Stielow B."/>
            <person name="Teixiera M."/>
            <person name="Abouelleil A."/>
            <person name="Chapman S.B."/>
            <person name="Priest M."/>
            <person name="Young S.K."/>
            <person name="Wortman J."/>
            <person name="Nusbaum C."/>
            <person name="Birren B."/>
        </authorList>
    </citation>
    <scope>NUCLEOTIDE SEQUENCE [LARGE SCALE GENOMIC DNA]</scope>
    <source>
        <strain evidence="8">CBS 173.52</strain>
    </source>
</reference>
<keyword evidence="1" id="KW-0805">Transcription regulation</keyword>
<feature type="compositionally biased region" description="Polar residues" evidence="6">
    <location>
        <begin position="363"/>
        <end position="380"/>
    </location>
</feature>
<dbReference type="GO" id="GO:0000981">
    <property type="term" value="F:DNA-binding transcription factor activity, RNA polymerase II-specific"/>
    <property type="evidence" value="ECO:0007669"/>
    <property type="project" value="InterPro"/>
</dbReference>
<dbReference type="OrthoDB" id="5244761at2759"/>
<dbReference type="GO" id="GO:0003677">
    <property type="term" value="F:DNA binding"/>
    <property type="evidence" value="ECO:0007669"/>
    <property type="project" value="UniProtKB-KW"/>
</dbReference>
<feature type="region of interest" description="Disordered" evidence="6">
    <location>
        <begin position="914"/>
        <end position="952"/>
    </location>
</feature>
<feature type="compositionally biased region" description="Polar residues" evidence="6">
    <location>
        <begin position="929"/>
        <end position="947"/>
    </location>
</feature>
<feature type="compositionally biased region" description="Pro residues" evidence="6">
    <location>
        <begin position="79"/>
        <end position="106"/>
    </location>
</feature>
<feature type="compositionally biased region" description="Polar residues" evidence="6">
    <location>
        <begin position="576"/>
        <end position="590"/>
    </location>
</feature>
<dbReference type="PANTHER" id="PTHR47785:SF4">
    <property type="entry name" value="ZN(II)2CYS6 TRANSCRIPTION FACTOR (EUROFUNG)"/>
    <property type="match status" value="1"/>
</dbReference>
<feature type="compositionally biased region" description="Pro residues" evidence="6">
    <location>
        <begin position="185"/>
        <end position="213"/>
    </location>
</feature>
<name>A0A0D2INM9_CLAB1</name>
<dbReference type="SMART" id="SM00066">
    <property type="entry name" value="GAL4"/>
    <property type="match status" value="1"/>
</dbReference>
<protein>
    <recommendedName>
        <fullName evidence="7">Zn(2)-C6 fungal-type domain-containing protein</fullName>
    </recommendedName>
</protein>
<dbReference type="GeneID" id="27692952"/>
<dbReference type="GO" id="GO:0008270">
    <property type="term" value="F:zinc ion binding"/>
    <property type="evidence" value="ECO:0007669"/>
    <property type="project" value="InterPro"/>
</dbReference>
<dbReference type="PROSITE" id="PS00463">
    <property type="entry name" value="ZN2_CY6_FUNGAL_1"/>
    <property type="match status" value="1"/>
</dbReference>
<dbReference type="Proteomes" id="UP000053789">
    <property type="component" value="Unassembled WGS sequence"/>
</dbReference>
<accession>A0A0D2INM9</accession>
<keyword evidence="2" id="KW-0238">DNA-binding</keyword>
<organism evidence="8 9">
    <name type="scientific">Cladophialophora bantiana (strain ATCC 10958 / CBS 173.52 / CDC B-1940 / NIH 8579)</name>
    <name type="common">Xylohypha bantiana</name>
    <dbReference type="NCBI Taxonomy" id="1442370"/>
    <lineage>
        <taxon>Eukaryota</taxon>
        <taxon>Fungi</taxon>
        <taxon>Dikarya</taxon>
        <taxon>Ascomycota</taxon>
        <taxon>Pezizomycotina</taxon>
        <taxon>Eurotiomycetes</taxon>
        <taxon>Chaetothyriomycetidae</taxon>
        <taxon>Chaetothyriales</taxon>
        <taxon>Herpotrichiellaceae</taxon>
        <taxon>Cladophialophora</taxon>
    </lineage>
</organism>
<feature type="compositionally biased region" description="Polar residues" evidence="6">
    <location>
        <begin position="123"/>
        <end position="140"/>
    </location>
</feature>
<dbReference type="VEuPathDB" id="FungiDB:Z519_00024"/>
<evidence type="ECO:0000313" key="8">
    <source>
        <dbReference type="EMBL" id="KIW98364.1"/>
    </source>
</evidence>
<dbReference type="RefSeq" id="XP_016625033.1">
    <property type="nucleotide sequence ID" value="XM_016757784.1"/>
</dbReference>
<evidence type="ECO:0000256" key="2">
    <source>
        <dbReference type="ARBA" id="ARBA00023125"/>
    </source>
</evidence>
<evidence type="ECO:0000256" key="6">
    <source>
        <dbReference type="SAM" id="MobiDB-lite"/>
    </source>
</evidence>
<dbReference type="AlphaFoldDB" id="A0A0D2INM9"/>
<dbReference type="SUPFAM" id="SSF57701">
    <property type="entry name" value="Zn2/Cys6 DNA-binding domain"/>
    <property type="match status" value="1"/>
</dbReference>
<dbReference type="HOGENOM" id="CLU_004835_0_0_1"/>
<keyword evidence="3" id="KW-0804">Transcription</keyword>
<evidence type="ECO:0000259" key="7">
    <source>
        <dbReference type="PROSITE" id="PS50048"/>
    </source>
</evidence>
<keyword evidence="4" id="KW-0539">Nucleus</keyword>
<dbReference type="Pfam" id="PF00172">
    <property type="entry name" value="Zn_clus"/>
    <property type="match status" value="1"/>
</dbReference>
<dbReference type="InterPro" id="IPR036864">
    <property type="entry name" value="Zn2-C6_fun-type_DNA-bd_sf"/>
</dbReference>
<evidence type="ECO:0000256" key="4">
    <source>
        <dbReference type="ARBA" id="ARBA00023242"/>
    </source>
</evidence>
<dbReference type="InterPro" id="IPR001138">
    <property type="entry name" value="Zn2Cys6_DnaBD"/>
</dbReference>
<dbReference type="Gene3D" id="4.10.240.10">
    <property type="entry name" value="Zn(2)-C6 fungal-type DNA-binding domain"/>
    <property type="match status" value="1"/>
</dbReference>
<dbReference type="PROSITE" id="PS50048">
    <property type="entry name" value="ZN2_CY6_FUNGAL_2"/>
    <property type="match status" value="1"/>
</dbReference>
<feature type="region of interest" description="Disordered" evidence="6">
    <location>
        <begin position="1"/>
        <end position="214"/>
    </location>
</feature>
<feature type="region of interest" description="Disordered" evidence="6">
    <location>
        <begin position="335"/>
        <end position="384"/>
    </location>
</feature>
<evidence type="ECO:0000256" key="3">
    <source>
        <dbReference type="ARBA" id="ARBA00023163"/>
    </source>
</evidence>
<evidence type="ECO:0000313" key="9">
    <source>
        <dbReference type="Proteomes" id="UP000053789"/>
    </source>
</evidence>
<keyword evidence="9" id="KW-1185">Reference proteome</keyword>
<evidence type="ECO:0000256" key="5">
    <source>
        <dbReference type="SAM" id="Coils"/>
    </source>
</evidence>